<protein>
    <submittedName>
        <fullName evidence="1">Uncharacterized protein</fullName>
    </submittedName>
</protein>
<dbReference type="EMBL" id="KZ293658">
    <property type="protein sequence ID" value="PBK92568.1"/>
    <property type="molecule type" value="Genomic_DNA"/>
</dbReference>
<reference evidence="3" key="1">
    <citation type="journal article" date="2017" name="Nat. Ecol. Evol.">
        <title>Genome expansion and lineage-specific genetic innovations in the forest pathogenic fungi Armillaria.</title>
        <authorList>
            <person name="Sipos G."/>
            <person name="Prasanna A.N."/>
            <person name="Walter M.C."/>
            <person name="O'Connor E."/>
            <person name="Balint B."/>
            <person name="Krizsan K."/>
            <person name="Kiss B."/>
            <person name="Hess J."/>
            <person name="Varga T."/>
            <person name="Slot J."/>
            <person name="Riley R."/>
            <person name="Boka B."/>
            <person name="Rigling D."/>
            <person name="Barry K."/>
            <person name="Lee J."/>
            <person name="Mihaltcheva S."/>
            <person name="LaButti K."/>
            <person name="Lipzen A."/>
            <person name="Waldron R."/>
            <person name="Moloney N.M."/>
            <person name="Sperisen C."/>
            <person name="Kredics L."/>
            <person name="Vagvoelgyi C."/>
            <person name="Patrignani A."/>
            <person name="Fitzpatrick D."/>
            <person name="Nagy I."/>
            <person name="Doyle S."/>
            <person name="Anderson J.B."/>
            <person name="Grigoriev I.V."/>
            <person name="Gueldener U."/>
            <person name="Muensterkoetter M."/>
            <person name="Nagy L.G."/>
        </authorList>
    </citation>
    <scope>NUCLEOTIDE SEQUENCE [LARGE SCALE GENOMIC DNA]</scope>
    <source>
        <strain evidence="3">Ar21-2</strain>
    </source>
</reference>
<evidence type="ECO:0000313" key="2">
    <source>
        <dbReference type="EMBL" id="PBK92568.1"/>
    </source>
</evidence>
<sequence length="75" mass="8449">MMIGSDHEMKLQTDILVEECMTVLSAPQAPSVIFAVMENAVAFYADLMDMPELPILVPLERCLLHAYLSHSDKQR</sequence>
<dbReference type="EMBL" id="KZ293658">
    <property type="protein sequence ID" value="PBK92565.1"/>
    <property type="molecule type" value="Genomic_DNA"/>
</dbReference>
<dbReference type="AlphaFoldDB" id="A0A2H3DBE9"/>
<dbReference type="Proteomes" id="UP000217790">
    <property type="component" value="Unassembled WGS sequence"/>
</dbReference>
<reference evidence="1" key="2">
    <citation type="journal article" date="2017" name="Nat. Ecol. Evol.">
        <title>Lineage-specific genetic innovations streamline the genomes of Armillaria species to pathogenesis.</title>
        <authorList>
            <consortium name="DOE Joint Genome Institute"/>
            <person name="Sipos G."/>
            <person name="Prasanna A.N."/>
            <person name="Walter M.C."/>
            <person name="O'Connor E."/>
            <person name="Balint B."/>
            <person name="Krizsan K."/>
            <person name="Kiss B."/>
            <person name="Hess J."/>
            <person name="Varga T."/>
            <person name="Slot J."/>
            <person name="Riley R."/>
            <person name="Boka B."/>
            <person name="Rigling D."/>
            <person name="Barry K."/>
            <person name="Lee J."/>
            <person name="Mihaltcheva S."/>
            <person name="LaButti K."/>
            <person name="Lipzen A."/>
            <person name="Waldron R."/>
            <person name="Moloney N.M."/>
            <person name="Sperisen C."/>
            <person name="Kredics L."/>
            <person name="Vagvolgyi C."/>
            <person name="Patrignani A."/>
            <person name="Fitzpatrick D."/>
            <person name="Nagy I."/>
            <person name="Doyle S."/>
            <person name="Anderson J."/>
            <person name="Grigoriev I.V."/>
            <person name="Guldener U."/>
            <person name="Munsterkotter M."/>
            <person name="Nagy L.G."/>
        </authorList>
    </citation>
    <scope>NUCLEOTIDE SEQUENCE [LARGE SCALE GENOMIC DNA]</scope>
    <source>
        <strain evidence="1">Ar21-2</strain>
    </source>
</reference>
<evidence type="ECO:0000313" key="3">
    <source>
        <dbReference type="Proteomes" id="UP000217790"/>
    </source>
</evidence>
<name>A0A2H3DBE9_ARMGA</name>
<dbReference type="InParanoid" id="A0A2H3DBE9"/>
<accession>A0A2H3DBE9</accession>
<organism evidence="1 3">
    <name type="scientific">Armillaria gallica</name>
    <name type="common">Bulbous honey fungus</name>
    <name type="synonym">Armillaria bulbosa</name>
    <dbReference type="NCBI Taxonomy" id="47427"/>
    <lineage>
        <taxon>Eukaryota</taxon>
        <taxon>Fungi</taxon>
        <taxon>Dikarya</taxon>
        <taxon>Basidiomycota</taxon>
        <taxon>Agaricomycotina</taxon>
        <taxon>Agaricomycetes</taxon>
        <taxon>Agaricomycetidae</taxon>
        <taxon>Agaricales</taxon>
        <taxon>Marasmiineae</taxon>
        <taxon>Physalacriaceae</taxon>
        <taxon>Armillaria</taxon>
    </lineage>
</organism>
<keyword evidence="3" id="KW-1185">Reference proteome</keyword>
<evidence type="ECO:0000313" key="1">
    <source>
        <dbReference type="EMBL" id="PBK92565.1"/>
    </source>
</evidence>
<gene>
    <name evidence="2" type="ORF">ARMGADRAFT_165373</name>
    <name evidence="1" type="ORF">ARMGADRAFT_165384</name>
</gene>
<proteinExistence type="predicted"/>